<evidence type="ECO:0000256" key="1">
    <source>
        <dbReference type="ARBA" id="ARBA00004245"/>
    </source>
</evidence>
<dbReference type="SMART" id="SM00132">
    <property type="entry name" value="LIM"/>
    <property type="match status" value="1"/>
</dbReference>
<evidence type="ECO:0000256" key="2">
    <source>
        <dbReference type="ARBA" id="ARBA00022490"/>
    </source>
</evidence>
<dbReference type="PANTHER" id="PTHR24214">
    <property type="entry name" value="PDZ AND LIM DOMAIN PROTEIN ZASP"/>
    <property type="match status" value="1"/>
</dbReference>
<dbReference type="Pfam" id="PF00595">
    <property type="entry name" value="PDZ"/>
    <property type="match status" value="1"/>
</dbReference>
<feature type="region of interest" description="Disordered" evidence="12">
    <location>
        <begin position="293"/>
        <end position="316"/>
    </location>
</feature>
<dbReference type="GeneID" id="110072177"/>
<dbReference type="SMART" id="SM00228">
    <property type="entry name" value="PDZ"/>
    <property type="match status" value="1"/>
</dbReference>
<feature type="compositionally biased region" description="Polar residues" evidence="12">
    <location>
        <begin position="168"/>
        <end position="180"/>
    </location>
</feature>
<gene>
    <name evidence="16 17" type="primary">PDLIM2</name>
</gene>
<sequence length="398" mass="43573">MSVNVTLTGPAPWGFRITGGRDFRKPIVVSKVTEQSKASLGDLRPGDVIISINGESTSEMLNVEAQKKIKQSSGQLLLQVDRSHPFSPGQTNGESSPEMMSIRFQQGAVRTRDDGQNSVRSSFSSPASMSPRPSSPYSPPPPGYRSGSPYSPQRTNPLNEGRGEFVMNSRSFQSLGSSMGMSGEQSPPLQRSSSRQERRSFSRSGGSPITVLPPLNGSPSPGAYSLSSPWKNQDRSTSSYNRSYSLDSEAAMNHLEGDSEVYKMMQENRETRAPPRQSSTFRMLQMALEMDEKGGTGTHFPSQLSPSSHKPVSSSVASSNQKLHTCEKCGSSIVTQAVRIQDNRYRHPSCYICTDCGLNLKMRGHFWVGDEMYCEKHARQRYQGPTGGSTVTAVYSQS</sequence>
<dbReference type="GO" id="GO:0061061">
    <property type="term" value="P:muscle structure development"/>
    <property type="evidence" value="ECO:0007669"/>
    <property type="project" value="TreeGrafter"/>
</dbReference>
<accession>A0A6J0SMA1</accession>
<name>A0A6J0SMA1_9SAUR</name>
<feature type="domain" description="LIM zinc-binding" evidence="13">
    <location>
        <begin position="324"/>
        <end position="384"/>
    </location>
</feature>
<dbReference type="InterPro" id="IPR036034">
    <property type="entry name" value="PDZ_sf"/>
</dbReference>
<dbReference type="GO" id="GO:0003779">
    <property type="term" value="F:actin binding"/>
    <property type="evidence" value="ECO:0007669"/>
    <property type="project" value="TreeGrafter"/>
</dbReference>
<dbReference type="Gene3D" id="2.10.110.10">
    <property type="entry name" value="Cysteine Rich Protein"/>
    <property type="match status" value="1"/>
</dbReference>
<evidence type="ECO:0000256" key="3">
    <source>
        <dbReference type="ARBA" id="ARBA00022553"/>
    </source>
</evidence>
<evidence type="ECO:0000313" key="16">
    <source>
        <dbReference type="RefSeq" id="XP_020635977.2"/>
    </source>
</evidence>
<feature type="compositionally biased region" description="Low complexity" evidence="12">
    <location>
        <begin position="302"/>
        <end position="316"/>
    </location>
</feature>
<dbReference type="InterPro" id="IPR001478">
    <property type="entry name" value="PDZ"/>
</dbReference>
<evidence type="ECO:0000313" key="15">
    <source>
        <dbReference type="Proteomes" id="UP001652642"/>
    </source>
</evidence>
<dbReference type="CTD" id="64236"/>
<keyword evidence="7" id="KW-0206">Cytoskeleton</keyword>
<evidence type="ECO:0000259" key="13">
    <source>
        <dbReference type="PROSITE" id="PS50023"/>
    </source>
</evidence>
<comment type="subcellular location">
    <subcellularLocation>
        <location evidence="1">Cytoplasm</location>
        <location evidence="1">Cytoskeleton</location>
    </subcellularLocation>
</comment>
<dbReference type="GO" id="GO:0046872">
    <property type="term" value="F:metal ion binding"/>
    <property type="evidence" value="ECO:0007669"/>
    <property type="project" value="UniProtKB-KW"/>
</dbReference>
<dbReference type="PROSITE" id="PS50106">
    <property type="entry name" value="PDZ"/>
    <property type="match status" value="1"/>
</dbReference>
<protein>
    <recommendedName>
        <fullName evidence="9">PDZ and LIM domain protein 2</fullName>
    </recommendedName>
</protein>
<organism evidence="15 17">
    <name type="scientific">Pogona vitticeps</name>
    <name type="common">central bearded dragon</name>
    <dbReference type="NCBI Taxonomy" id="103695"/>
    <lineage>
        <taxon>Eukaryota</taxon>
        <taxon>Metazoa</taxon>
        <taxon>Chordata</taxon>
        <taxon>Craniata</taxon>
        <taxon>Vertebrata</taxon>
        <taxon>Euteleostomi</taxon>
        <taxon>Lepidosauria</taxon>
        <taxon>Squamata</taxon>
        <taxon>Bifurcata</taxon>
        <taxon>Unidentata</taxon>
        <taxon>Episquamata</taxon>
        <taxon>Toxicofera</taxon>
        <taxon>Iguania</taxon>
        <taxon>Acrodonta</taxon>
        <taxon>Agamidae</taxon>
        <taxon>Amphibolurinae</taxon>
        <taxon>Pogona</taxon>
    </lineage>
</organism>
<dbReference type="GO" id="GO:0001725">
    <property type="term" value="C:stress fiber"/>
    <property type="evidence" value="ECO:0007669"/>
    <property type="project" value="TreeGrafter"/>
</dbReference>
<dbReference type="InterPro" id="IPR031847">
    <property type="entry name" value="PDLI1-4/Zasp-like_mid"/>
</dbReference>
<dbReference type="RefSeq" id="XP_020635977.2">
    <property type="nucleotide sequence ID" value="XM_020780318.2"/>
</dbReference>
<feature type="compositionally biased region" description="Pro residues" evidence="12">
    <location>
        <begin position="133"/>
        <end position="143"/>
    </location>
</feature>
<feature type="region of interest" description="Disordered" evidence="12">
    <location>
        <begin position="108"/>
        <end position="241"/>
    </location>
</feature>
<feature type="compositionally biased region" description="Polar residues" evidence="12">
    <location>
        <begin position="225"/>
        <end position="241"/>
    </location>
</feature>
<evidence type="ECO:0000256" key="11">
    <source>
        <dbReference type="PROSITE-ProRule" id="PRU00125"/>
    </source>
</evidence>
<dbReference type="GO" id="GO:0005912">
    <property type="term" value="C:adherens junction"/>
    <property type="evidence" value="ECO:0007669"/>
    <property type="project" value="TreeGrafter"/>
</dbReference>
<dbReference type="OrthoDB" id="445995at2759"/>
<dbReference type="InterPro" id="IPR050604">
    <property type="entry name" value="PDZ-LIM_domain"/>
</dbReference>
<dbReference type="PROSITE" id="PS00478">
    <property type="entry name" value="LIM_DOMAIN_1"/>
    <property type="match status" value="1"/>
</dbReference>
<dbReference type="PROSITE" id="PS50023">
    <property type="entry name" value="LIM_DOMAIN_2"/>
    <property type="match status" value="1"/>
</dbReference>
<dbReference type="PANTHER" id="PTHR24214:SF1">
    <property type="entry name" value="PDZ AND LIM DOMAIN PROTEIN 2"/>
    <property type="match status" value="1"/>
</dbReference>
<keyword evidence="5 11" id="KW-0862">Zinc</keyword>
<dbReference type="Pfam" id="PF00412">
    <property type="entry name" value="LIM"/>
    <property type="match status" value="1"/>
</dbReference>
<evidence type="ECO:0000256" key="12">
    <source>
        <dbReference type="SAM" id="MobiDB-lite"/>
    </source>
</evidence>
<dbReference type="Gene3D" id="2.30.42.10">
    <property type="match status" value="1"/>
</dbReference>
<dbReference type="GO" id="GO:0031941">
    <property type="term" value="C:filamentous actin"/>
    <property type="evidence" value="ECO:0007669"/>
    <property type="project" value="TreeGrafter"/>
</dbReference>
<comment type="subunit">
    <text evidence="10">Interacts with alpha-actinins ACTN1 and ACTN4, FLNA and MYH9. Interacts (via LIM zinc-binding domain) with MKRN2.</text>
</comment>
<evidence type="ECO:0000256" key="8">
    <source>
        <dbReference type="ARBA" id="ARBA00037701"/>
    </source>
</evidence>
<evidence type="ECO:0000256" key="5">
    <source>
        <dbReference type="ARBA" id="ARBA00022833"/>
    </source>
</evidence>
<proteinExistence type="predicted"/>
<dbReference type="CDD" id="cd06753">
    <property type="entry name" value="PDZ_PDLIM-like"/>
    <property type="match status" value="1"/>
</dbReference>
<evidence type="ECO:0000256" key="7">
    <source>
        <dbReference type="ARBA" id="ARBA00023212"/>
    </source>
</evidence>
<dbReference type="Proteomes" id="UP001652642">
    <property type="component" value="Chromosome 8"/>
</dbReference>
<keyword evidence="15" id="KW-1185">Reference proteome</keyword>
<evidence type="ECO:0000256" key="6">
    <source>
        <dbReference type="ARBA" id="ARBA00023038"/>
    </source>
</evidence>
<dbReference type="Pfam" id="PF15936">
    <property type="entry name" value="DUF4749"/>
    <property type="match status" value="1"/>
</dbReference>
<dbReference type="RefSeq" id="XP_020635978.2">
    <property type="nucleotide sequence ID" value="XM_020780319.2"/>
</dbReference>
<dbReference type="KEGG" id="pvt:110072177"/>
<dbReference type="SUPFAM" id="SSF50156">
    <property type="entry name" value="PDZ domain-like"/>
    <property type="match status" value="1"/>
</dbReference>
<feature type="compositionally biased region" description="Low complexity" evidence="12">
    <location>
        <begin position="118"/>
        <end position="132"/>
    </location>
</feature>
<dbReference type="InterPro" id="IPR001781">
    <property type="entry name" value="Znf_LIM"/>
</dbReference>
<dbReference type="AlphaFoldDB" id="A0A6J0SMA1"/>
<evidence type="ECO:0000256" key="10">
    <source>
        <dbReference type="ARBA" id="ARBA00046459"/>
    </source>
</evidence>
<evidence type="ECO:0000313" key="17">
    <source>
        <dbReference type="RefSeq" id="XP_020635978.2"/>
    </source>
</evidence>
<evidence type="ECO:0000256" key="9">
    <source>
        <dbReference type="ARBA" id="ARBA00039370"/>
    </source>
</evidence>
<feature type="domain" description="PDZ" evidence="14">
    <location>
        <begin position="1"/>
        <end position="84"/>
    </location>
</feature>
<dbReference type="GO" id="GO:0007507">
    <property type="term" value="P:heart development"/>
    <property type="evidence" value="ECO:0007669"/>
    <property type="project" value="TreeGrafter"/>
</dbReference>
<feature type="compositionally biased region" description="Low complexity" evidence="12">
    <location>
        <begin position="184"/>
        <end position="193"/>
    </location>
</feature>
<dbReference type="GO" id="GO:0030036">
    <property type="term" value="P:actin cytoskeleton organization"/>
    <property type="evidence" value="ECO:0007669"/>
    <property type="project" value="TreeGrafter"/>
</dbReference>
<keyword evidence="4 11" id="KW-0479">Metal-binding</keyword>
<dbReference type="GO" id="GO:0030018">
    <property type="term" value="C:Z disc"/>
    <property type="evidence" value="ECO:0007669"/>
    <property type="project" value="TreeGrafter"/>
</dbReference>
<evidence type="ECO:0000256" key="4">
    <source>
        <dbReference type="ARBA" id="ARBA00022723"/>
    </source>
</evidence>
<keyword evidence="6 11" id="KW-0440">LIM domain</keyword>
<keyword evidence="2" id="KW-0963">Cytoplasm</keyword>
<evidence type="ECO:0000259" key="14">
    <source>
        <dbReference type="PROSITE" id="PS50106"/>
    </source>
</evidence>
<dbReference type="SUPFAM" id="SSF57716">
    <property type="entry name" value="Glucocorticoid receptor-like (DNA-binding domain)"/>
    <property type="match status" value="1"/>
</dbReference>
<comment type="function">
    <text evidence="8">Probable adapter protein located at the actin cytoskeleton that promotes cell attachment. Necessary for the migratory capacity of epithelial cells. Overexpression enhances cell adhesion to collagen and fibronectin and suppresses anchorage independent growth. May contribute to tumor cell migratory capacity.</text>
</comment>
<reference evidence="16 17" key="1">
    <citation type="submission" date="2025-05" db="UniProtKB">
        <authorList>
            <consortium name="RefSeq"/>
        </authorList>
    </citation>
    <scope>IDENTIFICATION</scope>
</reference>
<dbReference type="GO" id="GO:0051371">
    <property type="term" value="F:muscle alpha-actinin binding"/>
    <property type="evidence" value="ECO:0007669"/>
    <property type="project" value="TreeGrafter"/>
</dbReference>
<keyword evidence="3" id="KW-0597">Phosphoprotein</keyword>
<dbReference type="CDD" id="cd09449">
    <property type="entry name" value="LIM_Mystique"/>
    <property type="match status" value="1"/>
</dbReference>